<keyword evidence="2" id="KW-0575">Peroxidase</keyword>
<dbReference type="STRING" id="1841861.GCA_900157365_05242"/>
<dbReference type="Pfam" id="PF02627">
    <property type="entry name" value="CMD"/>
    <property type="match status" value="1"/>
</dbReference>
<evidence type="ECO:0000313" key="3">
    <source>
        <dbReference type="Proteomes" id="UP000240424"/>
    </source>
</evidence>
<reference evidence="2 3" key="1">
    <citation type="submission" date="2017-01" db="EMBL/GenBank/DDBJ databases">
        <authorList>
            <consortium name="Urmite Genomes"/>
        </authorList>
    </citation>
    <scope>NUCLEOTIDE SEQUENCE [LARGE SCALE GENOMIC DNA]</scope>
    <source>
        <strain evidence="2 3">AB215</strain>
    </source>
</reference>
<dbReference type="PANTHER" id="PTHR34846:SF5">
    <property type="entry name" value="CARBOXYMUCONOLACTONE DECARBOXYLASE-LIKE DOMAIN-CONTAINING PROTEIN"/>
    <property type="match status" value="1"/>
</dbReference>
<dbReference type="PANTHER" id="PTHR34846">
    <property type="entry name" value="4-CARBOXYMUCONOLACTONE DECARBOXYLASE FAMILY PROTEIN (AFU_ORTHOLOGUE AFUA_6G11590)"/>
    <property type="match status" value="1"/>
</dbReference>
<sequence length="196" mass="22173">MSDAPADHVGRVPSSSKLRRLGPINWMLAKGAARTTRAAEMHLFTTLGQRQGLFWAWSMYGGRLLHGRLPRVDTELVILRVAHLRSCEYELQHHRQMARQHGLDAHMQATIFAWPNAPESEGPQIILSARQLALLKATDELIKNRSINEDTWQQLASHLDRRRLIEFCLLATQYDALAATITALNIPLDYPGSRHA</sequence>
<evidence type="ECO:0000259" key="1">
    <source>
        <dbReference type="Pfam" id="PF02627"/>
    </source>
</evidence>
<dbReference type="EMBL" id="FUEZ01000003">
    <property type="protein sequence ID" value="SPM38858.1"/>
    <property type="molecule type" value="Genomic_DNA"/>
</dbReference>
<dbReference type="SUPFAM" id="SSF69118">
    <property type="entry name" value="AhpD-like"/>
    <property type="match status" value="1"/>
</dbReference>
<gene>
    <name evidence="2" type="ORF">MNAB215_1039</name>
</gene>
<accession>A0A2U3P527</accession>
<name>A0A2U3P527_9MYCO</name>
<dbReference type="InterPro" id="IPR003779">
    <property type="entry name" value="CMD-like"/>
</dbReference>
<dbReference type="GO" id="GO:0051920">
    <property type="term" value="F:peroxiredoxin activity"/>
    <property type="evidence" value="ECO:0007669"/>
    <property type="project" value="InterPro"/>
</dbReference>
<protein>
    <submittedName>
        <fullName evidence="2">Alkylhydroperoxidase family enzyme, contains CxxC motif</fullName>
    </submittedName>
</protein>
<dbReference type="Proteomes" id="UP000240424">
    <property type="component" value="Unassembled WGS sequence"/>
</dbReference>
<dbReference type="AlphaFoldDB" id="A0A2U3P527"/>
<evidence type="ECO:0000313" key="2">
    <source>
        <dbReference type="EMBL" id="SPM38858.1"/>
    </source>
</evidence>
<organism evidence="2 3">
    <name type="scientific">Mycobacterium numidiamassiliense</name>
    <dbReference type="NCBI Taxonomy" id="1841861"/>
    <lineage>
        <taxon>Bacteria</taxon>
        <taxon>Bacillati</taxon>
        <taxon>Actinomycetota</taxon>
        <taxon>Actinomycetes</taxon>
        <taxon>Mycobacteriales</taxon>
        <taxon>Mycobacteriaceae</taxon>
        <taxon>Mycobacterium</taxon>
    </lineage>
</organism>
<dbReference type="OrthoDB" id="4704294at2"/>
<dbReference type="RefSeq" id="WP_077077747.1">
    <property type="nucleotide sequence ID" value="NZ_FUEZ01000003.1"/>
</dbReference>
<proteinExistence type="predicted"/>
<feature type="domain" description="Carboxymuconolactone decarboxylase-like" evidence="1">
    <location>
        <begin position="53"/>
        <end position="116"/>
    </location>
</feature>
<dbReference type="InterPro" id="IPR029032">
    <property type="entry name" value="AhpD-like"/>
</dbReference>
<keyword evidence="2" id="KW-0560">Oxidoreductase</keyword>
<keyword evidence="3" id="KW-1185">Reference proteome</keyword>
<dbReference type="Gene3D" id="1.20.1290.10">
    <property type="entry name" value="AhpD-like"/>
    <property type="match status" value="1"/>
</dbReference>